<comment type="similarity">
    <text evidence="1">Belongs to the UPF0045 family.</text>
</comment>
<dbReference type="Pfam" id="PF07136">
    <property type="entry name" value="DUF1385"/>
    <property type="match status" value="1"/>
</dbReference>
<dbReference type="InterPro" id="IPR029756">
    <property type="entry name" value="MTH1187/YkoF-like"/>
</dbReference>
<comment type="caution">
    <text evidence="5">The sequence shown here is derived from an EMBL/GenBank/DDBJ whole genome shotgun (WGS) entry which is preliminary data.</text>
</comment>
<keyword evidence="6" id="KW-1185">Reference proteome</keyword>
<dbReference type="Proteomes" id="UP000678228">
    <property type="component" value="Unassembled WGS sequence"/>
</dbReference>
<dbReference type="InterPro" id="IPR002767">
    <property type="entry name" value="Thiamine_BP"/>
</dbReference>
<keyword evidence="3" id="KW-0812">Transmembrane</keyword>
<protein>
    <submittedName>
        <fullName evidence="5">MTH1187 family thiamine-binding protein</fullName>
    </submittedName>
</protein>
<feature type="compositionally biased region" description="Polar residues" evidence="2">
    <location>
        <begin position="349"/>
        <end position="362"/>
    </location>
</feature>
<dbReference type="InterPro" id="IPR051614">
    <property type="entry name" value="UPF0045_domain"/>
</dbReference>
<feature type="transmembrane region" description="Helical" evidence="3">
    <location>
        <begin position="142"/>
        <end position="164"/>
    </location>
</feature>
<organism evidence="5 6">
    <name type="scientific">Halalkalibacter suaedae</name>
    <dbReference type="NCBI Taxonomy" id="2822140"/>
    <lineage>
        <taxon>Bacteria</taxon>
        <taxon>Bacillati</taxon>
        <taxon>Bacillota</taxon>
        <taxon>Bacilli</taxon>
        <taxon>Bacillales</taxon>
        <taxon>Bacillaceae</taxon>
        <taxon>Halalkalibacter</taxon>
    </lineage>
</organism>
<evidence type="ECO:0000313" key="6">
    <source>
        <dbReference type="Proteomes" id="UP000678228"/>
    </source>
</evidence>
<sequence>MVVKGLSYQKGIFYIGKEYVSCAYHEGGRLQSWVKPVNGKTMALMMKQVFLAMPLWFKIIPILLVTLIFLPKMSSALQWEGLPYYLLIYFMLGTHFIFPKQLRKYHGAEHKVFSYKGLISRGRLSLIKRAAITNRHCSTNAVVIYFLSVLFISLVLLILQFPLFRAIELASYSSVLMIPVVQKSMKLPHVGFLFRKPILTISYWLQVYVTTEEPERKHLLASIESYRKLAAEEFPERLIVRRKSTKKEEKSLAIVDVTIIPIGTETPSVSQYVAKIQEVLQSYEGKINYQLTPMSTLIEGELPILFEVIQAIHEVPFTYGIKRVATNIRIDDRRDKQSTMAGKLEAVQSKLTEANPQQNSAE</sequence>
<dbReference type="NCBIfam" id="TIGR00106">
    <property type="entry name" value="MTH1187 family thiamine-binding protein"/>
    <property type="match status" value="1"/>
</dbReference>
<accession>A0A940WRZ2</accession>
<dbReference type="GO" id="GO:0005829">
    <property type="term" value="C:cytosol"/>
    <property type="evidence" value="ECO:0007669"/>
    <property type="project" value="TreeGrafter"/>
</dbReference>
<feature type="transmembrane region" description="Helical" evidence="3">
    <location>
        <begin position="82"/>
        <end position="98"/>
    </location>
</feature>
<gene>
    <name evidence="5" type="ORF">J7W16_08760</name>
</gene>
<feature type="region of interest" description="Disordered" evidence="2">
    <location>
        <begin position="339"/>
        <end position="362"/>
    </location>
</feature>
<evidence type="ECO:0000256" key="1">
    <source>
        <dbReference type="ARBA" id="ARBA00010272"/>
    </source>
</evidence>
<dbReference type="Gene3D" id="3.30.70.930">
    <property type="match status" value="1"/>
</dbReference>
<keyword evidence="3" id="KW-1133">Transmembrane helix</keyword>
<dbReference type="PANTHER" id="PTHR33777">
    <property type="entry name" value="UPF0045 PROTEIN ECM15"/>
    <property type="match status" value="1"/>
</dbReference>
<dbReference type="SUPFAM" id="SSF89957">
    <property type="entry name" value="MTH1187/YkoF-like"/>
    <property type="match status" value="1"/>
</dbReference>
<feature type="domain" description="Thiamine-binding protein" evidence="4">
    <location>
        <begin position="255"/>
        <end position="348"/>
    </location>
</feature>
<evidence type="ECO:0000259" key="4">
    <source>
        <dbReference type="Pfam" id="PF01910"/>
    </source>
</evidence>
<dbReference type="AlphaFoldDB" id="A0A940WRZ2"/>
<reference evidence="5" key="1">
    <citation type="submission" date="2021-03" db="EMBL/GenBank/DDBJ databases">
        <title>Bacillus suaedae sp. nov., isolated from Suaeda aralocaspica.</title>
        <authorList>
            <person name="Lei R.F.R."/>
        </authorList>
    </citation>
    <scope>NUCLEOTIDE SEQUENCE</scope>
    <source>
        <strain evidence="5">YZJH907-2</strain>
    </source>
</reference>
<evidence type="ECO:0000256" key="3">
    <source>
        <dbReference type="SAM" id="Phobius"/>
    </source>
</evidence>
<dbReference type="InterPro" id="IPR010787">
    <property type="entry name" value="DUF1385"/>
</dbReference>
<dbReference type="Pfam" id="PF01910">
    <property type="entry name" value="Thiamine_BP"/>
    <property type="match status" value="1"/>
</dbReference>
<evidence type="ECO:0000256" key="2">
    <source>
        <dbReference type="SAM" id="MobiDB-lite"/>
    </source>
</evidence>
<dbReference type="EMBL" id="JAGKSQ010000003">
    <property type="protein sequence ID" value="MBP3951226.1"/>
    <property type="molecule type" value="Genomic_DNA"/>
</dbReference>
<proteinExistence type="inferred from homology"/>
<dbReference type="PANTHER" id="PTHR33777:SF1">
    <property type="entry name" value="UPF0045 PROTEIN ECM15"/>
    <property type="match status" value="1"/>
</dbReference>
<evidence type="ECO:0000313" key="5">
    <source>
        <dbReference type="EMBL" id="MBP3951226.1"/>
    </source>
</evidence>
<keyword evidence="3" id="KW-0472">Membrane</keyword>
<name>A0A940WRZ2_9BACI</name>
<feature type="transmembrane region" description="Helical" evidence="3">
    <location>
        <begin position="49"/>
        <end position="70"/>
    </location>
</feature>